<feature type="region of interest" description="Disordered" evidence="1">
    <location>
        <begin position="725"/>
        <end position="802"/>
    </location>
</feature>
<evidence type="ECO:0000256" key="2">
    <source>
        <dbReference type="SAM" id="Phobius"/>
    </source>
</evidence>
<dbReference type="VEuPathDB" id="FungiDB:MGG_02187"/>
<dbReference type="STRING" id="242507.G4MP84"/>
<evidence type="ECO:0000313" key="4">
    <source>
        <dbReference type="Proteomes" id="UP000009058"/>
    </source>
</evidence>
<feature type="compositionally biased region" description="Low complexity" evidence="1">
    <location>
        <begin position="562"/>
        <end position="602"/>
    </location>
</feature>
<reference evidence="3 4" key="1">
    <citation type="journal article" date="2005" name="Nature">
        <title>The genome sequence of the rice blast fungus Magnaporthe grisea.</title>
        <authorList>
            <person name="Dean R.A."/>
            <person name="Talbot N.J."/>
            <person name="Ebbole D.J."/>
            <person name="Farman M.L."/>
            <person name="Mitchell T.K."/>
            <person name="Orbach M.J."/>
            <person name="Thon M."/>
            <person name="Kulkarni R."/>
            <person name="Xu J.R."/>
            <person name="Pan H."/>
            <person name="Read N.D."/>
            <person name="Lee Y.H."/>
            <person name="Carbone I."/>
            <person name="Brown D."/>
            <person name="Oh Y.Y."/>
            <person name="Donofrio N."/>
            <person name="Jeong J.S."/>
            <person name="Soanes D.M."/>
            <person name="Djonovic S."/>
            <person name="Kolomiets E."/>
            <person name="Rehmeyer C."/>
            <person name="Li W."/>
            <person name="Harding M."/>
            <person name="Kim S."/>
            <person name="Lebrun M.H."/>
            <person name="Bohnert H."/>
            <person name="Coughlan S."/>
            <person name="Butler J."/>
            <person name="Calvo S."/>
            <person name="Ma L.J."/>
            <person name="Nicol R."/>
            <person name="Purcell S."/>
            <person name="Nusbaum C."/>
            <person name="Galagan J.E."/>
            <person name="Birren B.W."/>
        </authorList>
    </citation>
    <scope>NUCLEOTIDE SEQUENCE [LARGE SCALE GENOMIC DNA]</scope>
    <source>
        <strain evidence="4">70-15 / ATCC MYA-4617 / FGSC 8958</strain>
    </source>
</reference>
<feature type="compositionally biased region" description="Low complexity" evidence="1">
    <location>
        <begin position="609"/>
        <end position="619"/>
    </location>
</feature>
<feature type="compositionally biased region" description="Polar residues" evidence="1">
    <location>
        <begin position="627"/>
        <end position="644"/>
    </location>
</feature>
<feature type="compositionally biased region" description="Basic and acidic residues" evidence="1">
    <location>
        <begin position="499"/>
        <end position="510"/>
    </location>
</feature>
<evidence type="ECO:0000313" key="3">
    <source>
        <dbReference type="EMBL" id="EHA56343.1"/>
    </source>
</evidence>
<dbReference type="eggNOG" id="ENOG502R6C0">
    <property type="taxonomic scope" value="Eukaryota"/>
</dbReference>
<dbReference type="GeneID" id="2681045"/>
<feature type="compositionally biased region" description="Polar residues" evidence="1">
    <location>
        <begin position="261"/>
        <end position="283"/>
    </location>
</feature>
<feature type="compositionally biased region" description="Low complexity" evidence="1">
    <location>
        <begin position="351"/>
        <end position="380"/>
    </location>
</feature>
<feature type="compositionally biased region" description="Polar residues" evidence="1">
    <location>
        <begin position="731"/>
        <end position="741"/>
    </location>
</feature>
<protein>
    <submittedName>
        <fullName evidence="3">Uncharacterized protein</fullName>
    </submittedName>
</protein>
<dbReference type="EMBL" id="CM001231">
    <property type="protein sequence ID" value="EHA56343.1"/>
    <property type="molecule type" value="Genomic_DNA"/>
</dbReference>
<dbReference type="HOGENOM" id="CLU_350918_0_0_1"/>
<dbReference type="OMA" id="PNWESRL"/>
<keyword evidence="2" id="KW-0472">Membrane</keyword>
<keyword evidence="2" id="KW-1133">Transmembrane helix</keyword>
<feature type="compositionally biased region" description="Low complexity" evidence="1">
    <location>
        <begin position="309"/>
        <end position="319"/>
    </location>
</feature>
<feature type="compositionally biased region" description="Low complexity" evidence="1">
    <location>
        <begin position="169"/>
        <end position="184"/>
    </location>
</feature>
<feature type="compositionally biased region" description="Pro residues" evidence="1">
    <location>
        <begin position="189"/>
        <end position="228"/>
    </location>
</feature>
<feature type="compositionally biased region" description="Polar residues" evidence="1">
    <location>
        <begin position="101"/>
        <end position="124"/>
    </location>
</feature>
<gene>
    <name evidence="3" type="ORF">MGG_02187</name>
</gene>
<feature type="compositionally biased region" description="Basic and acidic residues" evidence="1">
    <location>
        <begin position="415"/>
        <end position="431"/>
    </location>
</feature>
<feature type="region of interest" description="Disordered" evidence="1">
    <location>
        <begin position="168"/>
        <end position="228"/>
    </location>
</feature>
<dbReference type="AlphaFoldDB" id="G4MP84"/>
<feature type="compositionally biased region" description="Pro residues" evidence="1">
    <location>
        <begin position="296"/>
        <end position="308"/>
    </location>
</feature>
<feature type="compositionally biased region" description="Low complexity" evidence="1">
    <location>
        <begin position="511"/>
        <end position="536"/>
    </location>
</feature>
<feature type="compositionally biased region" description="Polar residues" evidence="1">
    <location>
        <begin position="537"/>
        <end position="555"/>
    </location>
</feature>
<evidence type="ECO:0000256" key="1">
    <source>
        <dbReference type="SAM" id="MobiDB-lite"/>
    </source>
</evidence>
<feature type="compositionally biased region" description="Low complexity" evidence="1">
    <location>
        <begin position="32"/>
        <end position="64"/>
    </location>
</feature>
<dbReference type="OrthoDB" id="5243602at2759"/>
<feature type="compositionally biased region" description="Pro residues" evidence="1">
    <location>
        <begin position="381"/>
        <end position="390"/>
    </location>
</feature>
<feature type="compositionally biased region" description="Polar residues" evidence="1">
    <location>
        <begin position="433"/>
        <end position="453"/>
    </location>
</feature>
<keyword evidence="4" id="KW-1185">Reference proteome</keyword>
<organism evidence="3 4">
    <name type="scientific">Pyricularia oryzae (strain 70-15 / ATCC MYA-4617 / FGSC 8958)</name>
    <name type="common">Rice blast fungus</name>
    <name type="synonym">Magnaporthe oryzae</name>
    <dbReference type="NCBI Taxonomy" id="242507"/>
    <lineage>
        <taxon>Eukaryota</taxon>
        <taxon>Fungi</taxon>
        <taxon>Dikarya</taxon>
        <taxon>Ascomycota</taxon>
        <taxon>Pezizomycotina</taxon>
        <taxon>Sordariomycetes</taxon>
        <taxon>Sordariomycetidae</taxon>
        <taxon>Magnaporthales</taxon>
        <taxon>Pyriculariaceae</taxon>
        <taxon>Pyricularia</taxon>
    </lineage>
</organism>
<name>G4MP84_PYRO7</name>
<reference key="2">
    <citation type="submission" date="2011-05" db="EMBL/GenBank/DDBJ databases">
        <title>The Genome Sequence of Magnaporthe oryzae 70-15.</title>
        <authorList>
            <consortium name="The Broad Institute Genome Sequencing Platform"/>
            <person name="Ma L.-J."/>
            <person name="Dead R."/>
            <person name="Young S.K."/>
            <person name="Zeng Q."/>
            <person name="Gargeya S."/>
            <person name="Fitzgerald M."/>
            <person name="Haas B."/>
            <person name="Abouelleil A."/>
            <person name="Alvarado L."/>
            <person name="Arachchi H.M."/>
            <person name="Berlin A."/>
            <person name="Brown A."/>
            <person name="Chapman S.B."/>
            <person name="Chen Z."/>
            <person name="Dunbar C."/>
            <person name="Freedman E."/>
            <person name="Gearin G."/>
            <person name="Gellesch M."/>
            <person name="Goldberg J."/>
            <person name="Griggs A."/>
            <person name="Gujja S."/>
            <person name="Heiman D."/>
            <person name="Howarth C."/>
            <person name="Larson L."/>
            <person name="Lui A."/>
            <person name="MacDonald P.J.P."/>
            <person name="Mehta T."/>
            <person name="Montmayeur A."/>
            <person name="Murphy C."/>
            <person name="Neiman D."/>
            <person name="Pearson M."/>
            <person name="Priest M."/>
            <person name="Roberts A."/>
            <person name="Saif S."/>
            <person name="Shea T."/>
            <person name="Shenoy N."/>
            <person name="Sisk P."/>
            <person name="Stolte C."/>
            <person name="Sykes S."/>
            <person name="Yandava C."/>
            <person name="Wortman J."/>
            <person name="Nusbaum C."/>
            <person name="Birren B."/>
        </authorList>
    </citation>
    <scope>NUCLEOTIDE SEQUENCE</scope>
    <source>
        <strain>70-15</strain>
    </source>
</reference>
<feature type="compositionally biased region" description="Pro residues" evidence="1">
    <location>
        <begin position="133"/>
        <end position="144"/>
    </location>
</feature>
<dbReference type="RefSeq" id="XP_003708955.1">
    <property type="nucleotide sequence ID" value="XM_003708907.1"/>
</dbReference>
<accession>G4MP84</accession>
<feature type="region of interest" description="Disordered" evidence="1">
    <location>
        <begin position="495"/>
        <end position="650"/>
    </location>
</feature>
<dbReference type="InParanoid" id="G4MP84"/>
<feature type="transmembrane region" description="Helical" evidence="2">
    <location>
        <begin position="656"/>
        <end position="679"/>
    </location>
</feature>
<feature type="compositionally biased region" description="Low complexity" evidence="1">
    <location>
        <begin position="454"/>
        <end position="478"/>
    </location>
</feature>
<proteinExistence type="predicted"/>
<sequence>MYIPVGARPNSMAELVADLERRQSQNPARGGASSRASTQSANTANTANTGTTAPTTPARGPAAPKQAPAEAIPIGRQPRSLSELVEDLERRQANRPAVDNDASSVASGQSAPSVASANSRGTSNAGRGRRPAPVAPAPAVPAAPAPALGVAPATKAINGRSEDLVDFLSSKSAPSVSSVDSSNVGRGQQPPPPAAPAPPPALPPPAAAPPAVAPPATAPPAAAPPAATPPIAALALGARSDDLVDFLVDINRRQARPAVGSQVSSAPSRQSANSRGTNNSVGTSRAGKGRQRGPGATPPAVPAAPGPAPALGVPATPAARAISGRSEDLTDFLVGLDRRQSNARRPGRGGAASVSSGNSVDSANTNNSAATSNGRQRAPAAPAPARPAPPAGIAARSKSIAIGEQPSSMAELMADLDRRQANRAPNGRDDATSVASGQSANSAPSVNSAGTSNAGTGRRPAAPGRAAPAPAAPATRAAVGVRSIPIGGQPNSLAELLADLEKRQEKKDGKASSVSSKSSKSAKSVKSKAAQATTSSEPAQATQPSSTLPAQSTQPPAVLPGQAETTPSPSTAPPAQTTPAAPEGANGPAQSPAPAPTSAGAGDKVNGALPLPTTLQTLPSEPPRSTVLPTPQNNVAQPVGSSSAGIDPQPQMNGGMVAGAIVGSIAGVAVLAAIIFFLFRRQRRRDSVSGTERRGPNWESRLYGSERSTVSGGTRNTIRSFFARRSAAAAPQTTSETQPNRLPSHFPTLPKSAFDSRRSERSTGLSALDEKQYKTYQNLVGRLNEKQPVPFDHPYYQNDDWR</sequence>
<dbReference type="KEGG" id="mgr:MGG_02187"/>
<dbReference type="Proteomes" id="UP000009058">
    <property type="component" value="Chromosome 1"/>
</dbReference>
<keyword evidence="2" id="KW-0812">Transmembrane</keyword>
<feature type="region of interest" description="Disordered" evidence="1">
    <location>
        <begin position="254"/>
        <end position="478"/>
    </location>
</feature>
<feature type="region of interest" description="Disordered" evidence="1">
    <location>
        <begin position="1"/>
        <end position="145"/>
    </location>
</feature>